<proteinExistence type="predicted"/>
<protein>
    <recommendedName>
        <fullName evidence="3">Major facilitator superfamily (MFS) profile domain-containing protein</fullName>
    </recommendedName>
</protein>
<evidence type="ECO:0008006" key="3">
    <source>
        <dbReference type="Google" id="ProtNLM"/>
    </source>
</evidence>
<reference evidence="1 2" key="1">
    <citation type="journal article" date="2017" name="G3 (Bethesda)">
        <title>First Draft Genome Sequence of the Pathogenic Fungus Lomentospora prolificans (Formerly Scedosporium prolificans).</title>
        <authorList>
            <person name="Luo R."/>
            <person name="Zimin A."/>
            <person name="Workman R."/>
            <person name="Fan Y."/>
            <person name="Pertea G."/>
            <person name="Grossman N."/>
            <person name="Wear M.P."/>
            <person name="Jia B."/>
            <person name="Miller H."/>
            <person name="Casadevall A."/>
            <person name="Timp W."/>
            <person name="Zhang S.X."/>
            <person name="Salzberg S.L."/>
        </authorList>
    </citation>
    <scope>NUCLEOTIDE SEQUENCE [LARGE SCALE GENOMIC DNA]</scope>
    <source>
        <strain evidence="1 2">JHH-5317</strain>
    </source>
</reference>
<dbReference type="EMBL" id="NLAX01000700">
    <property type="protein sequence ID" value="PKS08175.1"/>
    <property type="molecule type" value="Genomic_DNA"/>
</dbReference>
<organism evidence="1 2">
    <name type="scientific">Lomentospora prolificans</name>
    <dbReference type="NCBI Taxonomy" id="41688"/>
    <lineage>
        <taxon>Eukaryota</taxon>
        <taxon>Fungi</taxon>
        <taxon>Dikarya</taxon>
        <taxon>Ascomycota</taxon>
        <taxon>Pezizomycotina</taxon>
        <taxon>Sordariomycetes</taxon>
        <taxon>Hypocreomycetidae</taxon>
        <taxon>Microascales</taxon>
        <taxon>Microascaceae</taxon>
        <taxon>Lomentospora</taxon>
    </lineage>
</organism>
<gene>
    <name evidence="1" type="ORF">jhhlp_005451</name>
</gene>
<dbReference type="OrthoDB" id="6612291at2759"/>
<keyword evidence="2" id="KW-1185">Reference proteome</keyword>
<dbReference type="Proteomes" id="UP000233524">
    <property type="component" value="Unassembled WGS sequence"/>
</dbReference>
<dbReference type="InterPro" id="IPR036259">
    <property type="entry name" value="MFS_trans_sf"/>
</dbReference>
<comment type="caution">
    <text evidence="1">The sequence shown here is derived from an EMBL/GenBank/DDBJ whole genome shotgun (WGS) entry which is preliminary data.</text>
</comment>
<dbReference type="Gene3D" id="1.20.1250.20">
    <property type="entry name" value="MFS general substrate transporter like domains"/>
    <property type="match status" value="1"/>
</dbReference>
<dbReference type="VEuPathDB" id="FungiDB:jhhlp_005451"/>
<dbReference type="InParanoid" id="A0A2N3N6V9"/>
<evidence type="ECO:0000313" key="1">
    <source>
        <dbReference type="EMBL" id="PKS08175.1"/>
    </source>
</evidence>
<evidence type="ECO:0000313" key="2">
    <source>
        <dbReference type="Proteomes" id="UP000233524"/>
    </source>
</evidence>
<sequence>MALRLAVSKPYNGAKGAYALPKQLASLMNSLPLIGQFTAAVIIGPIIEKIGHRWTMAATCCVQIVGPISIKSECSGRPVLELGLLTLAIIVQVTGHHPAPFIVGRFLVYAADALVENRLPDCRHSQRVHVQKDKQLGRQQRHVGRHGHDGHDLFFDIFGRRTLIIIHGRWSQGAFRIAIAALGRINDPNVHQSNGIVAGMQVHTCILHMTLGPPGAYIPAAEIDMEVRER</sequence>
<name>A0A2N3N6V9_9PEZI</name>
<dbReference type="AlphaFoldDB" id="A0A2N3N6V9"/>
<accession>A0A2N3N6V9</accession>
<dbReference type="SUPFAM" id="SSF103473">
    <property type="entry name" value="MFS general substrate transporter"/>
    <property type="match status" value="1"/>
</dbReference>